<dbReference type="PROSITE" id="PS00198">
    <property type="entry name" value="4FE4S_FER_1"/>
    <property type="match status" value="1"/>
</dbReference>
<name>A0A285P4K3_9AQUI</name>
<dbReference type="OrthoDB" id="9786127at2"/>
<keyword evidence="9" id="KW-1185">Reference proteome</keyword>
<dbReference type="PROSITE" id="PS51379">
    <property type="entry name" value="4FE4S_FER_2"/>
    <property type="match status" value="1"/>
</dbReference>
<dbReference type="GO" id="GO:0046872">
    <property type="term" value="F:metal ion binding"/>
    <property type="evidence" value="ECO:0007669"/>
    <property type="project" value="UniProtKB-KW"/>
</dbReference>
<dbReference type="GO" id="GO:0051539">
    <property type="term" value="F:4 iron, 4 sulfur cluster binding"/>
    <property type="evidence" value="ECO:0007669"/>
    <property type="project" value="UniProtKB-KW"/>
</dbReference>
<dbReference type="Pfam" id="PF13183">
    <property type="entry name" value="Fer4_8"/>
    <property type="match status" value="1"/>
</dbReference>
<keyword evidence="6" id="KW-0411">Iron-sulfur</keyword>
<dbReference type="Pfam" id="PF02754">
    <property type="entry name" value="CCG"/>
    <property type="match status" value="1"/>
</dbReference>
<proteinExistence type="predicted"/>
<dbReference type="PANTHER" id="PTHR43551:SF1">
    <property type="entry name" value="HETERODISULFIDE REDUCTASE"/>
    <property type="match status" value="1"/>
</dbReference>
<protein>
    <submittedName>
        <fullName evidence="8">Fe-S oxidoreductase</fullName>
    </submittedName>
</protein>
<evidence type="ECO:0000313" key="8">
    <source>
        <dbReference type="EMBL" id="SNZ14791.1"/>
    </source>
</evidence>
<feature type="domain" description="4Fe-4S ferredoxin-type" evidence="7">
    <location>
        <begin position="102"/>
        <end position="131"/>
    </location>
</feature>
<organism evidence="8 9">
    <name type="scientific">Hydrogenobacter hydrogenophilus</name>
    <dbReference type="NCBI Taxonomy" id="35835"/>
    <lineage>
        <taxon>Bacteria</taxon>
        <taxon>Pseudomonadati</taxon>
        <taxon>Aquificota</taxon>
        <taxon>Aquificia</taxon>
        <taxon>Aquificales</taxon>
        <taxon>Aquificaceae</taxon>
        <taxon>Hydrogenobacter</taxon>
    </lineage>
</organism>
<dbReference type="EMBL" id="OBEN01000006">
    <property type="protein sequence ID" value="SNZ14791.1"/>
    <property type="molecule type" value="Genomic_DNA"/>
</dbReference>
<evidence type="ECO:0000256" key="6">
    <source>
        <dbReference type="ARBA" id="ARBA00023014"/>
    </source>
</evidence>
<sequence length="436" mass="48728">MPVESKEQIGQEEVKKFYEFCKKNINAEVASYLEACVRCGICAEACLFYMGENVSGNIDPSLTPAYKADLLREIYKENYTFIGRIKKLLGFGVKITPENLKEQVKLTFYTCTNCDRCTKACPMGIDTPRLVSIVRGALTYAGLTPKDLADATNLSVEKGSPLGVDVPTFLNRIEFISEEYEVEMPVDKKPSEYLYIPSSIELMKFPSSVASAGKVLNKAGVSWTLSTIAHEATNFGLFAQSKEVTKEMLRRILDGAKELGVKYIIAPECGHAYQSMRFIAPNVFPKDWKFEVLNIVEFIDKMIKEGRLSVKKKVLKERATLHDSCQIGRRGGVLREPRRILSMLAEDFKDSVLIPEHNICCGGGGGVLVIKDADYYRQKGFISKMTLFDKVGAKTIVCYCANCMLALNKSSQELKRDYEFVSIVDLVASAIEEEEA</sequence>
<evidence type="ECO:0000313" key="9">
    <source>
        <dbReference type="Proteomes" id="UP000218627"/>
    </source>
</evidence>
<dbReference type="GO" id="GO:0016491">
    <property type="term" value="F:oxidoreductase activity"/>
    <property type="evidence" value="ECO:0007669"/>
    <property type="project" value="UniProtKB-ARBA"/>
</dbReference>
<dbReference type="InterPro" id="IPR009051">
    <property type="entry name" value="Helical_ferredxn"/>
</dbReference>
<keyword evidence="4" id="KW-0249">Electron transport</keyword>
<gene>
    <name evidence="8" type="ORF">SAMN06265353_1209</name>
</gene>
<dbReference type="Proteomes" id="UP000218627">
    <property type="component" value="Unassembled WGS sequence"/>
</dbReference>
<dbReference type="AlphaFoldDB" id="A0A285P4K3"/>
<evidence type="ECO:0000256" key="1">
    <source>
        <dbReference type="ARBA" id="ARBA00022448"/>
    </source>
</evidence>
<evidence type="ECO:0000256" key="2">
    <source>
        <dbReference type="ARBA" id="ARBA00022485"/>
    </source>
</evidence>
<dbReference type="PANTHER" id="PTHR43551">
    <property type="entry name" value="FUMARATE REDUCTASE IRON-SULFUR SUBUNIT"/>
    <property type="match status" value="1"/>
</dbReference>
<evidence type="ECO:0000256" key="3">
    <source>
        <dbReference type="ARBA" id="ARBA00022723"/>
    </source>
</evidence>
<dbReference type="RefSeq" id="WP_096602407.1">
    <property type="nucleotide sequence ID" value="NZ_OBEN01000006.1"/>
</dbReference>
<evidence type="ECO:0000259" key="7">
    <source>
        <dbReference type="PROSITE" id="PS51379"/>
    </source>
</evidence>
<keyword evidence="1" id="KW-0813">Transport</keyword>
<keyword evidence="2" id="KW-0004">4Fe-4S</keyword>
<accession>A0A285P4K3</accession>
<evidence type="ECO:0000256" key="4">
    <source>
        <dbReference type="ARBA" id="ARBA00022982"/>
    </source>
</evidence>
<keyword evidence="5" id="KW-0408">Iron</keyword>
<dbReference type="SUPFAM" id="SSF46548">
    <property type="entry name" value="alpha-helical ferredoxin"/>
    <property type="match status" value="1"/>
</dbReference>
<keyword evidence="3" id="KW-0479">Metal-binding</keyword>
<dbReference type="InterPro" id="IPR017900">
    <property type="entry name" value="4Fe4S_Fe_S_CS"/>
</dbReference>
<evidence type="ECO:0000256" key="5">
    <source>
        <dbReference type="ARBA" id="ARBA00023004"/>
    </source>
</evidence>
<dbReference type="InterPro" id="IPR017896">
    <property type="entry name" value="4Fe4S_Fe-S-bd"/>
</dbReference>
<dbReference type="InterPro" id="IPR004017">
    <property type="entry name" value="Cys_rich_dom"/>
</dbReference>
<reference evidence="9" key="1">
    <citation type="submission" date="2017-09" db="EMBL/GenBank/DDBJ databases">
        <authorList>
            <person name="Varghese N."/>
            <person name="Submissions S."/>
        </authorList>
    </citation>
    <scope>NUCLEOTIDE SEQUENCE [LARGE SCALE GENOMIC DNA]</scope>
    <source>
        <strain evidence="9">DSM 2913</strain>
    </source>
</reference>
<dbReference type="Gene3D" id="1.10.1060.10">
    <property type="entry name" value="Alpha-helical ferredoxin"/>
    <property type="match status" value="1"/>
</dbReference>